<proteinExistence type="predicted"/>
<name>A0ABV0T7V0_9TELE</name>
<dbReference type="Proteomes" id="UP001482620">
    <property type="component" value="Unassembled WGS sequence"/>
</dbReference>
<keyword evidence="2" id="KW-1185">Reference proteome</keyword>
<sequence>MCNHHYNDAPSIFAFTKDTGPAFLFSYDSFLEGAICCLLLPTSCSLSIDDKLDSVSLYLNLSNYKAIERVFASNHMCLVFHLIDFTVCSELVSLDVFLS</sequence>
<accession>A0ABV0T7V0</accession>
<protein>
    <submittedName>
        <fullName evidence="1">Uncharacterized protein</fullName>
    </submittedName>
</protein>
<evidence type="ECO:0000313" key="2">
    <source>
        <dbReference type="Proteomes" id="UP001482620"/>
    </source>
</evidence>
<evidence type="ECO:0000313" key="1">
    <source>
        <dbReference type="EMBL" id="MEQ2228940.1"/>
    </source>
</evidence>
<gene>
    <name evidence="1" type="ORF">ILYODFUR_013805</name>
</gene>
<comment type="caution">
    <text evidence="1">The sequence shown here is derived from an EMBL/GenBank/DDBJ whole genome shotgun (WGS) entry which is preliminary data.</text>
</comment>
<organism evidence="1 2">
    <name type="scientific">Ilyodon furcidens</name>
    <name type="common">goldbreast splitfin</name>
    <dbReference type="NCBI Taxonomy" id="33524"/>
    <lineage>
        <taxon>Eukaryota</taxon>
        <taxon>Metazoa</taxon>
        <taxon>Chordata</taxon>
        <taxon>Craniata</taxon>
        <taxon>Vertebrata</taxon>
        <taxon>Euteleostomi</taxon>
        <taxon>Actinopterygii</taxon>
        <taxon>Neopterygii</taxon>
        <taxon>Teleostei</taxon>
        <taxon>Neoteleostei</taxon>
        <taxon>Acanthomorphata</taxon>
        <taxon>Ovalentaria</taxon>
        <taxon>Atherinomorphae</taxon>
        <taxon>Cyprinodontiformes</taxon>
        <taxon>Goodeidae</taxon>
        <taxon>Ilyodon</taxon>
    </lineage>
</organism>
<reference evidence="1 2" key="1">
    <citation type="submission" date="2021-06" db="EMBL/GenBank/DDBJ databases">
        <authorList>
            <person name="Palmer J.M."/>
        </authorList>
    </citation>
    <scope>NUCLEOTIDE SEQUENCE [LARGE SCALE GENOMIC DNA]</scope>
    <source>
        <strain evidence="2">if_2019</strain>
        <tissue evidence="1">Muscle</tissue>
    </source>
</reference>
<dbReference type="EMBL" id="JAHRIQ010024308">
    <property type="protein sequence ID" value="MEQ2228940.1"/>
    <property type="molecule type" value="Genomic_DNA"/>
</dbReference>